<organism evidence="1 2">
    <name type="scientific">Microbacterium immunditiarum</name>
    <dbReference type="NCBI Taxonomy" id="337480"/>
    <lineage>
        <taxon>Bacteria</taxon>
        <taxon>Bacillati</taxon>
        <taxon>Actinomycetota</taxon>
        <taxon>Actinomycetes</taxon>
        <taxon>Micrococcales</taxon>
        <taxon>Microbacteriaceae</taxon>
        <taxon>Microbacterium</taxon>
    </lineage>
</organism>
<sequence>MADSEYVRTQLLVTRPDRLASIIEALRESADELGWELVPETLGGRPVDPVEVERETRALGGVHPVRPHLVRILSQEVDADASPVDAARLLRRAKSRHTDLIGVELDRIATPDA</sequence>
<evidence type="ECO:0000313" key="1">
    <source>
        <dbReference type="EMBL" id="NYE21412.1"/>
    </source>
</evidence>
<dbReference type="RefSeq" id="WP_179491997.1">
    <property type="nucleotide sequence ID" value="NZ_JACCBV010000001.1"/>
</dbReference>
<accession>A0A7Y9KJ95</accession>
<gene>
    <name evidence="1" type="ORF">BJ991_003440</name>
</gene>
<comment type="caution">
    <text evidence="1">The sequence shown here is derived from an EMBL/GenBank/DDBJ whole genome shotgun (WGS) entry which is preliminary data.</text>
</comment>
<reference evidence="1 2" key="1">
    <citation type="submission" date="2020-07" db="EMBL/GenBank/DDBJ databases">
        <title>Sequencing the genomes of 1000 actinobacteria strains.</title>
        <authorList>
            <person name="Klenk H.-P."/>
        </authorList>
    </citation>
    <scope>NUCLEOTIDE SEQUENCE [LARGE SCALE GENOMIC DNA]</scope>
    <source>
        <strain evidence="1 2">DSM 24662</strain>
    </source>
</reference>
<name>A0A7Y9KJ95_9MICO</name>
<protein>
    <submittedName>
        <fullName evidence="1">Uncharacterized protein</fullName>
    </submittedName>
</protein>
<dbReference type="EMBL" id="JACCBV010000001">
    <property type="protein sequence ID" value="NYE21412.1"/>
    <property type="molecule type" value="Genomic_DNA"/>
</dbReference>
<dbReference type="AlphaFoldDB" id="A0A7Y9KJ95"/>
<evidence type="ECO:0000313" key="2">
    <source>
        <dbReference type="Proteomes" id="UP000576969"/>
    </source>
</evidence>
<keyword evidence="2" id="KW-1185">Reference proteome</keyword>
<dbReference type="Proteomes" id="UP000576969">
    <property type="component" value="Unassembled WGS sequence"/>
</dbReference>
<proteinExistence type="predicted"/>